<keyword evidence="2" id="KW-1185">Reference proteome</keyword>
<accession>A0A0W0V2H8</accession>
<dbReference type="PATRIC" id="fig|454.4.peg.2793"/>
<dbReference type="RefSeq" id="WP_115325320.1">
    <property type="nucleotide sequence ID" value="NZ_CAAAJA010000068.1"/>
</dbReference>
<organism evidence="1 2">
    <name type="scientific">Legionella israelensis</name>
    <dbReference type="NCBI Taxonomy" id="454"/>
    <lineage>
        <taxon>Bacteria</taxon>
        <taxon>Pseudomonadati</taxon>
        <taxon>Pseudomonadota</taxon>
        <taxon>Gammaproteobacteria</taxon>
        <taxon>Legionellales</taxon>
        <taxon>Legionellaceae</taxon>
        <taxon>Legionella</taxon>
    </lineage>
</organism>
<evidence type="ECO:0008006" key="3">
    <source>
        <dbReference type="Google" id="ProtNLM"/>
    </source>
</evidence>
<sequence length="357" mass="41312">MMEDDVASDSSAPQPDYLSDLPDEMLEYIGSFLSDESKSQWSLTSKSMYPFFKAERDNFQKIINRLLTHALQGEQNEIEEIIKANPWDSRWLFYRGTATDFSGRIYEKVTLFQTALLTHNVNLVKIIEPYFDKLPNEAEEKARQFNKAFPNGFPDQTSYDFSTLIQVITTSSDDNILDALEKKQNNTRICEALNIFRKEFTDLSMKEKYFNPQHLIEAFNVYNQQFIPWSFNQLSLFWCQIIGYIQRYLPAYYAQVFCQRLDSLVEEKKSFTRSLTFENDSKVFYPLSSSSSGLGFDYAIFDGELVYITYPYVHLGFEKLCRANTTELLKLQCGAQCLGQPVTDGDTLTSRSCCTIS</sequence>
<comment type="caution">
    <text evidence="1">The sequence shown here is derived from an EMBL/GenBank/DDBJ whole genome shotgun (WGS) entry which is preliminary data.</text>
</comment>
<dbReference type="EMBL" id="LNYH01000149">
    <property type="protein sequence ID" value="KTD14322.1"/>
    <property type="molecule type" value="Genomic_DNA"/>
</dbReference>
<gene>
    <name evidence="1" type="ORF">Lisr_2550</name>
</gene>
<dbReference type="Proteomes" id="UP000054761">
    <property type="component" value="Unassembled WGS sequence"/>
</dbReference>
<name>A0A0W0V2H8_9GAMM</name>
<protein>
    <recommendedName>
        <fullName evidence="3">F-box domain-containing protein</fullName>
    </recommendedName>
</protein>
<evidence type="ECO:0000313" key="2">
    <source>
        <dbReference type="Proteomes" id="UP000054761"/>
    </source>
</evidence>
<dbReference type="OrthoDB" id="5636844at2"/>
<dbReference type="AlphaFoldDB" id="A0A0W0V2H8"/>
<proteinExistence type="predicted"/>
<dbReference type="InterPro" id="IPR036047">
    <property type="entry name" value="F-box-like_dom_sf"/>
</dbReference>
<dbReference type="SUPFAM" id="SSF81383">
    <property type="entry name" value="F-box domain"/>
    <property type="match status" value="1"/>
</dbReference>
<reference evidence="1 2" key="1">
    <citation type="submission" date="2015-11" db="EMBL/GenBank/DDBJ databases">
        <title>Genomic analysis of 38 Legionella species identifies large and diverse effector repertoires.</title>
        <authorList>
            <person name="Burstein D."/>
            <person name="Amaro F."/>
            <person name="Zusman T."/>
            <person name="Lifshitz Z."/>
            <person name="Cohen O."/>
            <person name="Gilbert J.A."/>
            <person name="Pupko T."/>
            <person name="Shuman H.A."/>
            <person name="Segal G."/>
        </authorList>
    </citation>
    <scope>NUCLEOTIDE SEQUENCE [LARGE SCALE GENOMIC DNA]</scope>
    <source>
        <strain evidence="1 2">Bercovier 4</strain>
    </source>
</reference>
<evidence type="ECO:0000313" key="1">
    <source>
        <dbReference type="EMBL" id="KTD14322.1"/>
    </source>
</evidence>